<dbReference type="OrthoDB" id="9798434at2"/>
<feature type="region of interest" description="Disordered" evidence="1">
    <location>
        <begin position="1"/>
        <end position="20"/>
    </location>
</feature>
<dbReference type="Proteomes" id="UP000318590">
    <property type="component" value="Unassembled WGS sequence"/>
</dbReference>
<reference evidence="2 3" key="1">
    <citation type="submission" date="2019-06" db="EMBL/GenBank/DDBJ databases">
        <title>Paenimaribius caenipelagi gen. nov., sp. nov., isolated from a tidal flat.</title>
        <authorList>
            <person name="Yoon J.-H."/>
        </authorList>
    </citation>
    <scope>NUCLEOTIDE SEQUENCE [LARGE SCALE GENOMIC DNA]</scope>
    <source>
        <strain evidence="2 3">JBTF-M29</strain>
    </source>
</reference>
<keyword evidence="3" id="KW-1185">Reference proteome</keyword>
<dbReference type="RefSeq" id="WP_142836106.1">
    <property type="nucleotide sequence ID" value="NZ_VFSV01000058.1"/>
</dbReference>
<comment type="caution">
    <text evidence="2">The sequence shown here is derived from an EMBL/GenBank/DDBJ whole genome shotgun (WGS) entry which is preliminary data.</text>
</comment>
<evidence type="ECO:0000256" key="1">
    <source>
        <dbReference type="SAM" id="MobiDB-lite"/>
    </source>
</evidence>
<name>A0A547PLK5_9RHOB</name>
<protein>
    <submittedName>
        <fullName evidence="2">UPF0262 family protein</fullName>
    </submittedName>
</protein>
<organism evidence="2 3">
    <name type="scientific">Palleronia caenipelagi</name>
    <dbReference type="NCBI Taxonomy" id="2489174"/>
    <lineage>
        <taxon>Bacteria</taxon>
        <taxon>Pseudomonadati</taxon>
        <taxon>Pseudomonadota</taxon>
        <taxon>Alphaproteobacteria</taxon>
        <taxon>Rhodobacterales</taxon>
        <taxon>Roseobacteraceae</taxon>
        <taxon>Palleronia</taxon>
    </lineage>
</organism>
<sequence length="153" mass="16867">MTYLRSVQVDDSNLSAPTPEIDQECRVAVFDLQESNSFSLNDGPDGPYDLTLSLDRSEARFEWKSAGSQQGSFAVGLGTMAQAFKDYSALRDTYMEAVRSLPPSKIGEIDAARRAVHAEAASQLRARLAPQAEIDEETSRRLFTLLCALTCRN</sequence>
<dbReference type="Pfam" id="PF06793">
    <property type="entry name" value="UPF0262"/>
    <property type="match status" value="1"/>
</dbReference>
<evidence type="ECO:0000313" key="2">
    <source>
        <dbReference type="EMBL" id="TRD14993.1"/>
    </source>
</evidence>
<gene>
    <name evidence="2" type="ORF">FEV53_17945</name>
</gene>
<proteinExistence type="predicted"/>
<dbReference type="InterPro" id="IPR008321">
    <property type="entry name" value="UCP032146"/>
</dbReference>
<evidence type="ECO:0000313" key="3">
    <source>
        <dbReference type="Proteomes" id="UP000318590"/>
    </source>
</evidence>
<dbReference type="AlphaFoldDB" id="A0A547PLK5"/>
<accession>A0A547PLK5</accession>
<dbReference type="EMBL" id="VFSV01000058">
    <property type="protein sequence ID" value="TRD14993.1"/>
    <property type="molecule type" value="Genomic_DNA"/>
</dbReference>